<dbReference type="AlphaFoldDB" id="A0A520S6T2"/>
<name>A0A520S6T2_9GAMM</name>
<evidence type="ECO:0000256" key="1">
    <source>
        <dbReference type="SAM" id="Coils"/>
    </source>
</evidence>
<keyword evidence="2" id="KW-0812">Transmembrane</keyword>
<feature type="transmembrane region" description="Helical" evidence="2">
    <location>
        <begin position="12"/>
        <end position="34"/>
    </location>
</feature>
<dbReference type="Gene3D" id="3.40.50.410">
    <property type="entry name" value="von Willebrand factor, type A domain"/>
    <property type="match status" value="1"/>
</dbReference>
<proteinExistence type="predicted"/>
<dbReference type="SUPFAM" id="SSF53300">
    <property type="entry name" value="vWA-like"/>
    <property type="match status" value="1"/>
</dbReference>
<dbReference type="Proteomes" id="UP000320404">
    <property type="component" value="Unassembled WGS sequence"/>
</dbReference>
<keyword evidence="2" id="KW-0472">Membrane</keyword>
<reference evidence="3 4" key="1">
    <citation type="submission" date="2019-02" db="EMBL/GenBank/DDBJ databases">
        <title>Prokaryotic population dynamics and viral predation in marine succession experiment using metagenomics: the confinement effect.</title>
        <authorList>
            <person name="Haro-Moreno J.M."/>
            <person name="Rodriguez-Valera F."/>
            <person name="Lopez-Perez M."/>
        </authorList>
    </citation>
    <scope>NUCLEOTIDE SEQUENCE [LARGE SCALE GENOMIC DNA]</scope>
    <source>
        <strain evidence="3">MED-G158</strain>
    </source>
</reference>
<evidence type="ECO:0000313" key="4">
    <source>
        <dbReference type="Proteomes" id="UP000320404"/>
    </source>
</evidence>
<evidence type="ECO:0000313" key="3">
    <source>
        <dbReference type="EMBL" id="RZO78180.1"/>
    </source>
</evidence>
<keyword evidence="1" id="KW-0175">Coiled coil</keyword>
<organism evidence="3 4">
    <name type="scientific">OM182 bacterium</name>
    <dbReference type="NCBI Taxonomy" id="2510334"/>
    <lineage>
        <taxon>Bacteria</taxon>
        <taxon>Pseudomonadati</taxon>
        <taxon>Pseudomonadota</taxon>
        <taxon>Gammaproteobacteria</taxon>
        <taxon>OMG group</taxon>
        <taxon>OM182 clade</taxon>
    </lineage>
</organism>
<dbReference type="InterPro" id="IPR036465">
    <property type="entry name" value="vWFA_dom_sf"/>
</dbReference>
<dbReference type="EMBL" id="SHAH01000004">
    <property type="protein sequence ID" value="RZO78180.1"/>
    <property type="molecule type" value="Genomic_DNA"/>
</dbReference>
<comment type="caution">
    <text evidence="3">The sequence shown here is derived from an EMBL/GenBank/DDBJ whole genome shotgun (WGS) entry which is preliminary data.</text>
</comment>
<accession>A0A520S6T2</accession>
<feature type="coiled-coil region" evidence="1">
    <location>
        <begin position="74"/>
        <end position="101"/>
    </location>
</feature>
<protein>
    <submittedName>
        <fullName evidence="3">VWA domain-containing protein</fullName>
    </submittedName>
</protein>
<evidence type="ECO:0000256" key="2">
    <source>
        <dbReference type="SAM" id="Phobius"/>
    </source>
</evidence>
<keyword evidence="2" id="KW-1133">Transmembrane helix</keyword>
<gene>
    <name evidence="3" type="ORF">EVA69_00700</name>
</gene>
<sequence>MARRKRAETESFTVSFLDVASCGFGAMIILLMIVKPADPTMIEVSEVPSDASVNELQEQLFEIRGETRILNRDLNAKHEQLSSLTERIARLRRDLSDIEGRYQTSTQLSDETTDEFGKLSIARQTLTAEMQRLLANVAAPENNAIGGVPVDSEYIIFIIDTSGSMYNTPGNWNKMLEVIDNTLDVYPEVKGIQVMNDMGDYMFNTYRGEWIPDTAGRRQQIIQTLRNWNPYSNSSPVEGVTRAINTFYSPDKKISIYVLGDDFQPGGSIQDVLQTIDRINVEDVNGDRLVRIHGIGFPTIFSGPRRFQQSVYRYSTLMREITSRNGGTFVGLNDFQ</sequence>